<feature type="compositionally biased region" description="Polar residues" evidence="2">
    <location>
        <begin position="587"/>
        <end position="603"/>
    </location>
</feature>
<feature type="region of interest" description="Disordered" evidence="2">
    <location>
        <begin position="882"/>
        <end position="908"/>
    </location>
</feature>
<feature type="compositionally biased region" description="Polar residues" evidence="2">
    <location>
        <begin position="381"/>
        <end position="425"/>
    </location>
</feature>
<feature type="region of interest" description="Disordered" evidence="2">
    <location>
        <begin position="1381"/>
        <end position="1406"/>
    </location>
</feature>
<feature type="compositionally biased region" description="Low complexity" evidence="2">
    <location>
        <begin position="891"/>
        <end position="908"/>
    </location>
</feature>
<keyword evidence="1" id="KW-0175">Coiled coil</keyword>
<feature type="compositionally biased region" description="Polar residues" evidence="2">
    <location>
        <begin position="1484"/>
        <end position="1501"/>
    </location>
</feature>
<evidence type="ECO:0000313" key="3">
    <source>
        <dbReference type="EMBL" id="CAF0815116.1"/>
    </source>
</evidence>
<dbReference type="Proteomes" id="UP000677228">
    <property type="component" value="Unassembled WGS sequence"/>
</dbReference>
<protein>
    <submittedName>
        <fullName evidence="3">Uncharacterized protein</fullName>
    </submittedName>
</protein>
<evidence type="ECO:0000313" key="4">
    <source>
        <dbReference type="EMBL" id="CAF3599124.1"/>
    </source>
</evidence>
<dbReference type="EMBL" id="CAJNOK010001498">
    <property type="protein sequence ID" value="CAF0815116.1"/>
    <property type="molecule type" value="Genomic_DNA"/>
</dbReference>
<feature type="region of interest" description="Disordered" evidence="2">
    <location>
        <begin position="1315"/>
        <end position="1340"/>
    </location>
</feature>
<name>A0A8S2D681_9BILA</name>
<feature type="region of interest" description="Disordered" evidence="2">
    <location>
        <begin position="615"/>
        <end position="644"/>
    </location>
</feature>
<gene>
    <name evidence="3" type="ORF">OVA965_LOCUS5352</name>
    <name evidence="4" type="ORF">TMI583_LOCUS5350</name>
</gene>
<dbReference type="EMBL" id="CAJOBA010001498">
    <property type="protein sequence ID" value="CAF3599124.1"/>
    <property type="molecule type" value="Genomic_DNA"/>
</dbReference>
<feature type="region of interest" description="Disordered" evidence="2">
    <location>
        <begin position="553"/>
        <end position="603"/>
    </location>
</feature>
<feature type="compositionally biased region" description="Basic and acidic residues" evidence="2">
    <location>
        <begin position="615"/>
        <end position="625"/>
    </location>
</feature>
<feature type="compositionally biased region" description="Polar residues" evidence="2">
    <location>
        <begin position="1395"/>
        <end position="1406"/>
    </location>
</feature>
<accession>A0A8S2D681</accession>
<evidence type="ECO:0000256" key="1">
    <source>
        <dbReference type="SAM" id="Coils"/>
    </source>
</evidence>
<feature type="region of interest" description="Disordered" evidence="2">
    <location>
        <begin position="270"/>
        <end position="289"/>
    </location>
</feature>
<feature type="region of interest" description="Disordered" evidence="2">
    <location>
        <begin position="381"/>
        <end position="517"/>
    </location>
</feature>
<feature type="compositionally biased region" description="Low complexity" evidence="2">
    <location>
        <begin position="553"/>
        <end position="564"/>
    </location>
</feature>
<feature type="compositionally biased region" description="Polar residues" evidence="2">
    <location>
        <begin position="498"/>
        <end position="510"/>
    </location>
</feature>
<reference evidence="3" key="1">
    <citation type="submission" date="2021-02" db="EMBL/GenBank/DDBJ databases">
        <authorList>
            <person name="Nowell W R."/>
        </authorList>
    </citation>
    <scope>NUCLEOTIDE SEQUENCE</scope>
</reference>
<evidence type="ECO:0000313" key="5">
    <source>
        <dbReference type="Proteomes" id="UP000677228"/>
    </source>
</evidence>
<evidence type="ECO:0000256" key="2">
    <source>
        <dbReference type="SAM" id="MobiDB-lite"/>
    </source>
</evidence>
<feature type="region of interest" description="Disordered" evidence="2">
    <location>
        <begin position="1462"/>
        <end position="1501"/>
    </location>
</feature>
<feature type="coiled-coil region" evidence="1">
    <location>
        <begin position="39"/>
        <end position="73"/>
    </location>
</feature>
<organism evidence="3 5">
    <name type="scientific">Didymodactylos carnosus</name>
    <dbReference type="NCBI Taxonomy" id="1234261"/>
    <lineage>
        <taxon>Eukaryota</taxon>
        <taxon>Metazoa</taxon>
        <taxon>Spiralia</taxon>
        <taxon>Gnathifera</taxon>
        <taxon>Rotifera</taxon>
        <taxon>Eurotatoria</taxon>
        <taxon>Bdelloidea</taxon>
        <taxon>Philodinida</taxon>
        <taxon>Philodinidae</taxon>
        <taxon>Didymodactylos</taxon>
    </lineage>
</organism>
<proteinExistence type="predicted"/>
<dbReference type="Proteomes" id="UP000682733">
    <property type="component" value="Unassembled WGS sequence"/>
</dbReference>
<feature type="compositionally biased region" description="Polar residues" evidence="2">
    <location>
        <begin position="438"/>
        <end position="462"/>
    </location>
</feature>
<sequence length="1501" mass="169959">MSILQRRFSIISAKSIASELDDMDENGQGIRTDENEMFFRRSNIQIKSANQTLEKLHEENVLLRERFLKLEETAMKMCQQWVCDEKVHLLRRIEELETKNYHLSQDYHSYQAQCDKCIQAITDLIMKAIGMQESYLNKETLLPIQPEWLRKRLLVEEEEDYNDETRNLKLFGNYHNSSFVTDKTDLHITESQSSIYSVNRSNLNHTHTTKVSSTGLKNDLCFCHVDNNNDNKTTPIHKRKVYLNSFKTIDNNSSPQPTVNTLLFQNKQTISSPSQRVSQRPLSSPASLHRSQTYVLQQYNNNISSPSRKEKIKTSTSPVMEQIVDRMMSTTTTSSKKFPISDQQQHSPVVNKPSSIIYSNHERLNNTNFVSRAQITFNTDPVANKTINSNTRTPQNTYYQPSPNRNQVNRNTNQKIPFRPTNSVYKNAAPTPVVQNFPILNSRPSTLKQSPRTNSDRQNQVRSPVVNDSPRTSSRFPPAESPRPTSLSGVNRRRYDKTNISPVTNGNSSPKRTELKTVSAIRTRTKQVPDVVNKDRTSQIVLEKKMLSARTTATTATSSSYCSSTDKKYTIADSPRIPSSHTKHQPSDSTKSKITQKTFQSPRVSNLDEIIVKQQQEKTRVETSSKPRCSTPSPILPRTPYEKPLSSETSVVAPLGLENDRCYSTFSNELHQNLPSEKASNSSTLKPILKPSVSEPTANLKYQQLRSCFSSDAVRPTITLVRPVLSNELKIFSCNLDEHDAIKKGDFIGENKDSGFNSITTNRKSTTAIVEDEPKSCTITATSTTNNTLNDCITSFLYDEEVNSSSEPLKTPPIRTKDTGLLFVEENLKRTNIIDTQYDKQIPPLKSESSSFVSGLIPDLSTDSLNGDKENETNDIDSLVIESDADNTDESLASSASRAKSTTTTSTTHTPLMTWSRIKSARSSCENSYDDIDRYSSSNKRYKFSSCSSRETIESERYSASPQMYDGHYRKRDVRVAADGRYFLLIDSNNNNDGSSSSIEHGNSDESRYKLNYDETIYPSGSLSPPLEQSGFQNKSDEVQICSQGAEPNTAVIRKIPSIPPCSSSKKVTTVKVRATNQELSTTLIPDSNEISQIVRATPAQAILSPSTTDIKNRKPPAPLSLEISADSHQSLNKKAERRLVFPSRLGRILFFRRVLSDSDIYQKLCSKENEIRHNVYHLDTIRDYSMEYYMLTTFGSDSQLRAWTDDYWETRFQHDYELNDEEEDYNTYNHITHSNDEEDDELESNQQMADDELDWYSEDLESFNISSQLMSMNSDDNVEEFLRSQQLSVSSLATSNESSSSAGFDVGVPSSWPISTAEKSRPDAKHSTTLTALDPCPLSHNDIPQTASVENTNIEEQRFILQEILNYSWGTQEAKSISSSISSTNDQSHEQHSTTKIKLNNQNDRKSSICSISDQMLNTMNTLEAVDTTNPSIEQNPYLKDDQFRTDFYYLCPLTRTSSFPKGSKEQDFTSNNTNDDAKMHQSNEQQTVNIRTTRQSYDL</sequence>
<comment type="caution">
    <text evidence="3">The sequence shown here is derived from an EMBL/GenBank/DDBJ whole genome shotgun (WGS) entry which is preliminary data.</text>
</comment>